<feature type="region of interest" description="Disordered" evidence="1">
    <location>
        <begin position="60"/>
        <end position="141"/>
    </location>
</feature>
<sequence>MEETRTNLKNQGAAIKNLEVQVGEIAKQLAHKTPNTFPNDTIPNPKVKCKAISVMMVKETSIKDEKVEAEVSPPPISPRPQSMPPDKGSKKKSKEDKGKSVDPGESPHIPTPSYSPHPSALVGNASKTSSKDTSNHFFDPP</sequence>
<dbReference type="EMBL" id="JASCZI010093779">
    <property type="protein sequence ID" value="MED6153487.1"/>
    <property type="molecule type" value="Genomic_DNA"/>
</dbReference>
<evidence type="ECO:0000313" key="2">
    <source>
        <dbReference type="EMBL" id="MED6153487.1"/>
    </source>
</evidence>
<feature type="compositionally biased region" description="Basic and acidic residues" evidence="1">
    <location>
        <begin position="93"/>
        <end position="102"/>
    </location>
</feature>
<feature type="compositionally biased region" description="Basic and acidic residues" evidence="1">
    <location>
        <begin position="60"/>
        <end position="69"/>
    </location>
</feature>
<gene>
    <name evidence="2" type="ORF">PIB30_102452</name>
</gene>
<reference evidence="2 3" key="1">
    <citation type="journal article" date="2023" name="Plants (Basel)">
        <title>Bridging the Gap: Combining Genomics and Transcriptomics Approaches to Understand Stylosanthes scabra, an Orphan Legume from the Brazilian Caatinga.</title>
        <authorList>
            <person name="Ferreira-Neto J.R.C."/>
            <person name="da Silva M.D."/>
            <person name="Binneck E."/>
            <person name="de Melo N.F."/>
            <person name="da Silva R.H."/>
            <person name="de Melo A.L.T.M."/>
            <person name="Pandolfi V."/>
            <person name="Bustamante F.O."/>
            <person name="Brasileiro-Vidal A.C."/>
            <person name="Benko-Iseppon A.M."/>
        </authorList>
    </citation>
    <scope>NUCLEOTIDE SEQUENCE [LARGE SCALE GENOMIC DNA]</scope>
    <source>
        <tissue evidence="2">Leaves</tissue>
    </source>
</reference>
<feature type="compositionally biased region" description="Pro residues" evidence="1">
    <location>
        <begin position="72"/>
        <end position="83"/>
    </location>
</feature>
<proteinExistence type="predicted"/>
<comment type="caution">
    <text evidence="2">The sequence shown here is derived from an EMBL/GenBank/DDBJ whole genome shotgun (WGS) entry which is preliminary data.</text>
</comment>
<name>A0ABU6TXE1_9FABA</name>
<organism evidence="2 3">
    <name type="scientific">Stylosanthes scabra</name>
    <dbReference type="NCBI Taxonomy" id="79078"/>
    <lineage>
        <taxon>Eukaryota</taxon>
        <taxon>Viridiplantae</taxon>
        <taxon>Streptophyta</taxon>
        <taxon>Embryophyta</taxon>
        <taxon>Tracheophyta</taxon>
        <taxon>Spermatophyta</taxon>
        <taxon>Magnoliopsida</taxon>
        <taxon>eudicotyledons</taxon>
        <taxon>Gunneridae</taxon>
        <taxon>Pentapetalae</taxon>
        <taxon>rosids</taxon>
        <taxon>fabids</taxon>
        <taxon>Fabales</taxon>
        <taxon>Fabaceae</taxon>
        <taxon>Papilionoideae</taxon>
        <taxon>50 kb inversion clade</taxon>
        <taxon>dalbergioids sensu lato</taxon>
        <taxon>Dalbergieae</taxon>
        <taxon>Pterocarpus clade</taxon>
        <taxon>Stylosanthes</taxon>
    </lineage>
</organism>
<evidence type="ECO:0000313" key="3">
    <source>
        <dbReference type="Proteomes" id="UP001341840"/>
    </source>
</evidence>
<dbReference type="Proteomes" id="UP001341840">
    <property type="component" value="Unassembled WGS sequence"/>
</dbReference>
<evidence type="ECO:0000256" key="1">
    <source>
        <dbReference type="SAM" id="MobiDB-lite"/>
    </source>
</evidence>
<keyword evidence="3" id="KW-1185">Reference proteome</keyword>
<protein>
    <submittedName>
        <fullName evidence="2">Uncharacterized protein</fullName>
    </submittedName>
</protein>
<accession>A0ABU6TXE1</accession>